<organism evidence="1 2">
    <name type="scientific">Vibrio owensii</name>
    <dbReference type="NCBI Taxonomy" id="696485"/>
    <lineage>
        <taxon>Bacteria</taxon>
        <taxon>Pseudomonadati</taxon>
        <taxon>Pseudomonadota</taxon>
        <taxon>Gammaproteobacteria</taxon>
        <taxon>Vibrionales</taxon>
        <taxon>Vibrionaceae</taxon>
        <taxon>Vibrio</taxon>
    </lineage>
</organism>
<reference evidence="1" key="1">
    <citation type="submission" date="2022-01" db="EMBL/GenBank/DDBJ databases">
        <authorList>
            <person name="Lagorce A."/>
        </authorList>
    </citation>
    <scope>NUCLEOTIDE SEQUENCE</scope>
    <source>
        <strain evidence="1">Th15_F1_D04</strain>
    </source>
</reference>
<protein>
    <submittedName>
        <fullName evidence="1">Uncharacterized protein</fullName>
    </submittedName>
</protein>
<proteinExistence type="predicted"/>
<accession>A0AAU9Q9C6</accession>
<dbReference type="AlphaFoldDB" id="A0AAU9Q9C6"/>
<dbReference type="Proteomes" id="UP001295420">
    <property type="component" value="Unassembled WGS sequence"/>
</dbReference>
<evidence type="ECO:0000313" key="2">
    <source>
        <dbReference type="Proteomes" id="UP001295420"/>
    </source>
</evidence>
<comment type="caution">
    <text evidence="1">The sequence shown here is derived from an EMBL/GenBank/DDBJ whole genome shotgun (WGS) entry which is preliminary data.</text>
</comment>
<dbReference type="EMBL" id="CAKMTQ010000042">
    <property type="protein sequence ID" value="CAH1537185.1"/>
    <property type="molecule type" value="Genomic_DNA"/>
</dbReference>
<name>A0AAU9Q9C6_9VIBR</name>
<gene>
    <name evidence="1" type="ORF">THF1D04_470001</name>
</gene>
<sequence>MVRVSDFNITQQRGINLVCFACRCRFGFGVNGSNTHITHDTNDALTVGIMPPFLLTVLLGTIKTEQSLKVMFENWSPLLPESSITYFLVLAKISTYEVT</sequence>
<evidence type="ECO:0000313" key="1">
    <source>
        <dbReference type="EMBL" id="CAH1537185.1"/>
    </source>
</evidence>